<proteinExistence type="predicted"/>
<accession>A0A1H8YMB1</accession>
<feature type="region of interest" description="Disordered" evidence="1">
    <location>
        <begin position="18"/>
        <end position="54"/>
    </location>
</feature>
<organism evidence="2 3">
    <name type="scientific">Amycolatopsis saalfeldensis</name>
    <dbReference type="NCBI Taxonomy" id="394193"/>
    <lineage>
        <taxon>Bacteria</taxon>
        <taxon>Bacillati</taxon>
        <taxon>Actinomycetota</taxon>
        <taxon>Actinomycetes</taxon>
        <taxon>Pseudonocardiales</taxon>
        <taxon>Pseudonocardiaceae</taxon>
        <taxon>Amycolatopsis</taxon>
    </lineage>
</organism>
<evidence type="ECO:0000313" key="3">
    <source>
        <dbReference type="Proteomes" id="UP000198582"/>
    </source>
</evidence>
<gene>
    <name evidence="2" type="ORF">SAMN04489732_124102</name>
</gene>
<protein>
    <submittedName>
        <fullName evidence="2">Uncharacterized protein</fullName>
    </submittedName>
</protein>
<feature type="compositionally biased region" description="Basic and acidic residues" evidence="1">
    <location>
        <begin position="18"/>
        <end position="48"/>
    </location>
</feature>
<evidence type="ECO:0000256" key="1">
    <source>
        <dbReference type="SAM" id="MobiDB-lite"/>
    </source>
</evidence>
<name>A0A1H8YMB1_9PSEU</name>
<dbReference type="Proteomes" id="UP000198582">
    <property type="component" value="Unassembled WGS sequence"/>
</dbReference>
<reference evidence="3" key="1">
    <citation type="submission" date="2016-10" db="EMBL/GenBank/DDBJ databases">
        <authorList>
            <person name="Varghese N."/>
            <person name="Submissions S."/>
        </authorList>
    </citation>
    <scope>NUCLEOTIDE SEQUENCE [LARGE SCALE GENOMIC DNA]</scope>
    <source>
        <strain evidence="3">DSM 44993</strain>
    </source>
</reference>
<keyword evidence="3" id="KW-1185">Reference proteome</keyword>
<dbReference type="AlphaFoldDB" id="A0A1H8YMB1"/>
<evidence type="ECO:0000313" key="2">
    <source>
        <dbReference type="EMBL" id="SEP53131.1"/>
    </source>
</evidence>
<dbReference type="STRING" id="394193.SAMN04489732_124102"/>
<dbReference type="EMBL" id="FOEF01000024">
    <property type="protein sequence ID" value="SEP53131.1"/>
    <property type="molecule type" value="Genomic_DNA"/>
</dbReference>
<sequence length="77" mass="8576">MAASGRWAGEVLPEADHDFRRRRLRDRESAESVKDGRARDPAEGEPNRRPSTVVVRGPESCPVFAGAFSRSPLMVIR</sequence>